<gene>
    <name evidence="1" type="ORF">H9656_09280</name>
</gene>
<proteinExistence type="predicted"/>
<dbReference type="RefSeq" id="WP_191743981.1">
    <property type="nucleotide sequence ID" value="NZ_JACSQU010000002.1"/>
</dbReference>
<name>A0ABR8R1L9_9CAUL</name>
<sequence length="59" mass="6125">MSERDKELAALMLQLTGLDLTTADGRAGAGCILREIEAKAPGALARLRSACTTRGATAH</sequence>
<organism evidence="1 2">
    <name type="scientific">Brevundimonas guildfordensis</name>
    <dbReference type="NCBI Taxonomy" id="2762241"/>
    <lineage>
        <taxon>Bacteria</taxon>
        <taxon>Pseudomonadati</taxon>
        <taxon>Pseudomonadota</taxon>
        <taxon>Alphaproteobacteria</taxon>
        <taxon>Caulobacterales</taxon>
        <taxon>Caulobacteraceae</taxon>
        <taxon>Brevundimonas</taxon>
    </lineage>
</organism>
<comment type="caution">
    <text evidence="1">The sequence shown here is derived from an EMBL/GenBank/DDBJ whole genome shotgun (WGS) entry which is preliminary data.</text>
</comment>
<dbReference type="EMBL" id="JACSQU010000002">
    <property type="protein sequence ID" value="MBD7941577.1"/>
    <property type="molecule type" value="Genomic_DNA"/>
</dbReference>
<accession>A0ABR8R1L9</accession>
<reference evidence="1 2" key="1">
    <citation type="submission" date="2020-08" db="EMBL/GenBank/DDBJ databases">
        <title>A Genomic Blueprint of the Chicken Gut Microbiome.</title>
        <authorList>
            <person name="Gilroy R."/>
            <person name="Ravi A."/>
            <person name="Getino M."/>
            <person name="Pursley I."/>
            <person name="Horton D.L."/>
            <person name="Alikhan N.-F."/>
            <person name="Baker D."/>
            <person name="Gharbi K."/>
            <person name="Hall N."/>
            <person name="Watson M."/>
            <person name="Adriaenssens E.M."/>
            <person name="Foster-Nyarko E."/>
            <person name="Jarju S."/>
            <person name="Secka A."/>
            <person name="Antonio M."/>
            <person name="Oren A."/>
            <person name="Chaudhuri R."/>
            <person name="La Ragione R.M."/>
            <person name="Hildebrand F."/>
            <person name="Pallen M.J."/>
        </authorList>
    </citation>
    <scope>NUCLEOTIDE SEQUENCE [LARGE SCALE GENOMIC DNA]</scope>
    <source>
        <strain evidence="1 2">Sa3CVA3</strain>
    </source>
</reference>
<keyword evidence="2" id="KW-1185">Reference proteome</keyword>
<evidence type="ECO:0000313" key="2">
    <source>
        <dbReference type="Proteomes" id="UP000638918"/>
    </source>
</evidence>
<evidence type="ECO:0000313" key="1">
    <source>
        <dbReference type="EMBL" id="MBD7941577.1"/>
    </source>
</evidence>
<dbReference type="Proteomes" id="UP000638918">
    <property type="component" value="Unassembled WGS sequence"/>
</dbReference>
<protein>
    <submittedName>
        <fullName evidence="1">Uncharacterized protein</fullName>
    </submittedName>
</protein>